<name>A0A9X2H980_9HYPH</name>
<proteinExistence type="predicted"/>
<dbReference type="SUPFAM" id="SSF56524">
    <property type="entry name" value="Oxidoreductase molybdopterin-binding domain"/>
    <property type="match status" value="1"/>
</dbReference>
<evidence type="ECO:0000313" key="2">
    <source>
        <dbReference type="Proteomes" id="UP001155220"/>
    </source>
</evidence>
<dbReference type="RefSeq" id="WP_253965541.1">
    <property type="nucleotide sequence ID" value="NZ_JALHBS010000104.1"/>
</dbReference>
<organism evidence="1 2">
    <name type="scientific">Aurantimonas marianensis</name>
    <dbReference type="NCBI Taxonomy" id="2920428"/>
    <lineage>
        <taxon>Bacteria</taxon>
        <taxon>Pseudomonadati</taxon>
        <taxon>Pseudomonadota</taxon>
        <taxon>Alphaproteobacteria</taxon>
        <taxon>Hyphomicrobiales</taxon>
        <taxon>Aurantimonadaceae</taxon>
        <taxon>Aurantimonas</taxon>
    </lineage>
</organism>
<accession>A0A9X2H980</accession>
<dbReference type="EMBL" id="JALHBS010000104">
    <property type="protein sequence ID" value="MCP3056656.1"/>
    <property type="molecule type" value="Genomic_DNA"/>
</dbReference>
<comment type="caution">
    <text evidence="1">The sequence shown here is derived from an EMBL/GenBank/DDBJ whole genome shotgun (WGS) entry which is preliminary data.</text>
</comment>
<reference evidence="1" key="1">
    <citation type="submission" date="2022-03" db="EMBL/GenBank/DDBJ databases">
        <title>Aurantimonas Liuensis sp. Nov., isolated from the hadal seawater of the Mariana Trench.</title>
        <authorList>
            <person name="Liu R."/>
        </authorList>
    </citation>
    <scope>NUCLEOTIDE SEQUENCE</scope>
    <source>
        <strain evidence="1">LRZ36</strain>
    </source>
</reference>
<gene>
    <name evidence="1" type="ORF">MJ956_16105</name>
</gene>
<dbReference type="Gene3D" id="3.90.420.10">
    <property type="entry name" value="Oxidoreductase, molybdopterin-binding domain"/>
    <property type="match status" value="1"/>
</dbReference>
<evidence type="ECO:0000313" key="1">
    <source>
        <dbReference type="EMBL" id="MCP3056656.1"/>
    </source>
</evidence>
<protein>
    <submittedName>
        <fullName evidence="1">Oxidoreductase</fullName>
    </submittedName>
</protein>
<dbReference type="AlphaFoldDB" id="A0A9X2H980"/>
<keyword evidence="2" id="KW-1185">Reference proteome</keyword>
<dbReference type="InterPro" id="IPR036374">
    <property type="entry name" value="OxRdtase_Mopterin-bd_sf"/>
</dbReference>
<dbReference type="Proteomes" id="UP001155220">
    <property type="component" value="Unassembled WGS sequence"/>
</dbReference>
<sequence length="163" mass="17878">MVMAGLYILIGGNLAHAGDLASPAGKPILTISGNIEVTNAGDSAEFDRAMLEALGMVSFETMTPWYDEPVTFEGVRLDKLMTLVGATGDRVQAIALNDYAIEIPMVDFARHDAIIAIKRDGEYMPVRDKGPLFIVYPYDSDVALQSQTYYARSVWQLSKLIVE</sequence>